<evidence type="ECO:0000256" key="1">
    <source>
        <dbReference type="ARBA" id="ARBA00023015"/>
    </source>
</evidence>
<dbReference type="OrthoDB" id="9809338at2"/>
<dbReference type="AlphaFoldDB" id="Q2SHW1"/>
<keyword evidence="3" id="KW-0804">Transcription</keyword>
<keyword evidence="6" id="KW-1185">Reference proteome</keyword>
<feature type="domain" description="HTH araC/xylS-type" evidence="4">
    <location>
        <begin position="186"/>
        <end position="261"/>
    </location>
</feature>
<dbReference type="Pfam" id="PF20240">
    <property type="entry name" value="DUF6597"/>
    <property type="match status" value="1"/>
</dbReference>
<dbReference type="SMART" id="SM00342">
    <property type="entry name" value="HTH_ARAC"/>
    <property type="match status" value="1"/>
</dbReference>
<evidence type="ECO:0000313" key="6">
    <source>
        <dbReference type="Proteomes" id="UP000000238"/>
    </source>
</evidence>
<dbReference type="GO" id="GO:0003700">
    <property type="term" value="F:DNA-binding transcription factor activity"/>
    <property type="evidence" value="ECO:0007669"/>
    <property type="project" value="InterPro"/>
</dbReference>
<proteinExistence type="predicted"/>
<dbReference type="eggNOG" id="COG2207">
    <property type="taxonomic scope" value="Bacteria"/>
</dbReference>
<dbReference type="KEGG" id="hch:HCH_02995"/>
<dbReference type="GO" id="GO:0043565">
    <property type="term" value="F:sequence-specific DNA binding"/>
    <property type="evidence" value="ECO:0007669"/>
    <property type="project" value="InterPro"/>
</dbReference>
<dbReference type="STRING" id="349521.HCH_02995"/>
<name>Q2SHW1_HAHCH</name>
<evidence type="ECO:0000259" key="4">
    <source>
        <dbReference type="PROSITE" id="PS01124"/>
    </source>
</evidence>
<dbReference type="Pfam" id="PF12833">
    <property type="entry name" value="HTH_18"/>
    <property type="match status" value="1"/>
</dbReference>
<dbReference type="InterPro" id="IPR050204">
    <property type="entry name" value="AraC_XylS_family_regulators"/>
</dbReference>
<dbReference type="PROSITE" id="PS01124">
    <property type="entry name" value="HTH_ARAC_FAMILY_2"/>
    <property type="match status" value="1"/>
</dbReference>
<dbReference type="PANTHER" id="PTHR46796:SF13">
    <property type="entry name" value="HTH-TYPE TRANSCRIPTIONAL ACTIVATOR RHAS"/>
    <property type="match status" value="1"/>
</dbReference>
<gene>
    <name evidence="5" type="ordered locus">HCH_02995</name>
</gene>
<keyword evidence="1" id="KW-0805">Transcription regulation</keyword>
<accession>Q2SHW1</accession>
<organism evidence="5 6">
    <name type="scientific">Hahella chejuensis (strain KCTC 2396)</name>
    <dbReference type="NCBI Taxonomy" id="349521"/>
    <lineage>
        <taxon>Bacteria</taxon>
        <taxon>Pseudomonadati</taxon>
        <taxon>Pseudomonadota</taxon>
        <taxon>Gammaproteobacteria</taxon>
        <taxon>Oceanospirillales</taxon>
        <taxon>Hahellaceae</taxon>
        <taxon>Hahella</taxon>
    </lineage>
</organism>
<dbReference type="PANTHER" id="PTHR46796">
    <property type="entry name" value="HTH-TYPE TRANSCRIPTIONAL ACTIVATOR RHAS-RELATED"/>
    <property type="match status" value="1"/>
</dbReference>
<dbReference type="RefSeq" id="WP_011396832.1">
    <property type="nucleotide sequence ID" value="NC_007645.1"/>
</dbReference>
<dbReference type="Gene3D" id="1.10.10.60">
    <property type="entry name" value="Homeodomain-like"/>
    <property type="match status" value="1"/>
</dbReference>
<dbReference type="Proteomes" id="UP000000238">
    <property type="component" value="Chromosome"/>
</dbReference>
<dbReference type="HOGENOM" id="CLU_066193_1_0_6"/>
<protein>
    <submittedName>
        <fullName evidence="5">Probable transcriptional regulator, AraC family</fullName>
    </submittedName>
</protein>
<keyword evidence="2" id="KW-0238">DNA-binding</keyword>
<sequence length="273" mass="30897">MITWKHQPEDAFVSRYIECYWFLRKDQDDIAHDSPKLNPCPEAHLIIAPPEQPYTYGLCERELSGKGTHLKLPNTSSMTLHQAEPFAILGVKFKPGALYSIANGLAAIDDVISPPGFLAEMPDLLREDVLKNAADNAVTVGRNLDAWFKAHSDCIREDRHSRLARDALALLATTKASELETGLYRSLRAVQRAFVRVTGLTPKQYQIMVRLDELLLYLYQQNTESMSWADVAAIFGFTDQPHLIRYFKKLIGDTPHAYRQAKNLTIDAYGDFD</sequence>
<dbReference type="SUPFAM" id="SSF46689">
    <property type="entry name" value="Homeodomain-like"/>
    <property type="match status" value="1"/>
</dbReference>
<dbReference type="InterPro" id="IPR009057">
    <property type="entry name" value="Homeodomain-like_sf"/>
</dbReference>
<evidence type="ECO:0000256" key="2">
    <source>
        <dbReference type="ARBA" id="ARBA00023125"/>
    </source>
</evidence>
<dbReference type="InterPro" id="IPR046532">
    <property type="entry name" value="DUF6597"/>
</dbReference>
<reference evidence="5 6" key="1">
    <citation type="journal article" date="2005" name="Nucleic Acids Res.">
        <title>Genomic blueprint of Hahella chejuensis, a marine microbe producing an algicidal agent.</title>
        <authorList>
            <person name="Jeong H."/>
            <person name="Yim J.H."/>
            <person name="Lee C."/>
            <person name="Choi S.-H."/>
            <person name="Park Y.K."/>
            <person name="Yoon S.H."/>
            <person name="Hur C.-G."/>
            <person name="Kang H.-Y."/>
            <person name="Kim D."/>
            <person name="Lee H.H."/>
            <person name="Park K.H."/>
            <person name="Park S.-H."/>
            <person name="Park H.-S."/>
            <person name="Lee H.K."/>
            <person name="Oh T.K."/>
            <person name="Kim J.F."/>
        </authorList>
    </citation>
    <scope>NUCLEOTIDE SEQUENCE [LARGE SCALE GENOMIC DNA]</scope>
    <source>
        <strain evidence="5 6">KCTC 2396</strain>
    </source>
</reference>
<dbReference type="EMBL" id="CP000155">
    <property type="protein sequence ID" value="ABC29763.1"/>
    <property type="molecule type" value="Genomic_DNA"/>
</dbReference>
<dbReference type="InterPro" id="IPR018060">
    <property type="entry name" value="HTH_AraC"/>
</dbReference>
<evidence type="ECO:0000256" key="3">
    <source>
        <dbReference type="ARBA" id="ARBA00023163"/>
    </source>
</evidence>
<evidence type="ECO:0000313" key="5">
    <source>
        <dbReference type="EMBL" id="ABC29763.1"/>
    </source>
</evidence>